<dbReference type="InterPro" id="IPR028082">
    <property type="entry name" value="Peripla_BP_I"/>
</dbReference>
<dbReference type="InterPro" id="IPR051010">
    <property type="entry name" value="BCAA_transport"/>
</dbReference>
<evidence type="ECO:0000313" key="5">
    <source>
        <dbReference type="EMBL" id="MDX5932022.1"/>
    </source>
</evidence>
<comment type="caution">
    <text evidence="5">The sequence shown here is derived from an EMBL/GenBank/DDBJ whole genome shotgun (WGS) entry which is preliminary data.</text>
</comment>
<keyword evidence="3" id="KW-0813">Transport</keyword>
<dbReference type="GO" id="GO:0006865">
    <property type="term" value="P:amino acid transport"/>
    <property type="evidence" value="ECO:0007669"/>
    <property type="project" value="UniProtKB-KW"/>
</dbReference>
<feature type="domain" description="Leucine-binding protein" evidence="4">
    <location>
        <begin position="58"/>
        <end position="381"/>
    </location>
</feature>
<comment type="similarity">
    <text evidence="1">Belongs to the leucine-binding protein family.</text>
</comment>
<accession>A0AAW9DVG2</accession>
<keyword evidence="2" id="KW-0732">Signal</keyword>
<name>A0AAW9DVG2_ACIAO</name>
<dbReference type="Pfam" id="PF13458">
    <property type="entry name" value="Peripla_BP_6"/>
    <property type="match status" value="1"/>
</dbReference>
<evidence type="ECO:0000313" key="6">
    <source>
        <dbReference type="Proteomes" id="UP001279553"/>
    </source>
</evidence>
<protein>
    <submittedName>
        <fullName evidence="5">ABC transporter substrate-binding protein</fullName>
    </submittedName>
</protein>
<evidence type="ECO:0000259" key="4">
    <source>
        <dbReference type="Pfam" id="PF13458"/>
    </source>
</evidence>
<evidence type="ECO:0000256" key="2">
    <source>
        <dbReference type="ARBA" id="ARBA00022729"/>
    </source>
</evidence>
<evidence type="ECO:0000256" key="3">
    <source>
        <dbReference type="ARBA" id="ARBA00022970"/>
    </source>
</evidence>
<gene>
    <name evidence="5" type="ORF">SIL87_14760</name>
</gene>
<reference evidence="5 6" key="1">
    <citation type="submission" date="2023-11" db="EMBL/GenBank/DDBJ databases">
        <title>MicrobeMod: A computational toolkit for identifying prokaryotic methylation and restriction-modification with nanopore sequencing.</title>
        <authorList>
            <person name="Crits-Christoph A."/>
            <person name="Kang S.C."/>
            <person name="Lee H."/>
            <person name="Ostrov N."/>
        </authorList>
    </citation>
    <scope>NUCLEOTIDE SEQUENCE [LARGE SCALE GENOMIC DNA]</scope>
    <source>
        <strain evidence="5 6">DSMZ 700</strain>
    </source>
</reference>
<dbReference type="Gene3D" id="3.40.50.2300">
    <property type="match status" value="2"/>
</dbReference>
<organism evidence="5 6">
    <name type="scientific">Acidiphilium acidophilum</name>
    <name type="common">Thiobacillus acidophilus</name>
    <dbReference type="NCBI Taxonomy" id="76588"/>
    <lineage>
        <taxon>Bacteria</taxon>
        <taxon>Pseudomonadati</taxon>
        <taxon>Pseudomonadota</taxon>
        <taxon>Alphaproteobacteria</taxon>
        <taxon>Acetobacterales</taxon>
        <taxon>Acidocellaceae</taxon>
        <taxon>Acidiphilium</taxon>
    </lineage>
</organism>
<dbReference type="SUPFAM" id="SSF53822">
    <property type="entry name" value="Periplasmic binding protein-like I"/>
    <property type="match status" value="1"/>
</dbReference>
<dbReference type="PANTHER" id="PTHR30483">
    <property type="entry name" value="LEUCINE-SPECIFIC-BINDING PROTEIN"/>
    <property type="match status" value="1"/>
</dbReference>
<dbReference type="AlphaFoldDB" id="A0AAW9DVG2"/>
<dbReference type="InterPro" id="IPR006311">
    <property type="entry name" value="TAT_signal"/>
</dbReference>
<sequence length="410" mass="42764">MTAPPPPHSPYGSRLDRRSLIGAGFAGLAAVAVSPESAIAAGGAKAPSPPSQPTLCGLFPSSGPEALAGDEAWRGVTLALDTANRSRPNPIRLIRADAADPTKSIAALAASTPPTACLGTMSSSRSFAATAAAELANIPYVELDAPADAITTRGFKMLHRTGLTTTDLAIRTVAAITGLLAPAWHRAPGTLRVALLFDDGATDGAFAASMLAQAKQAKLPVLLVMGYASDKLDLSNQVERMQRAQIDLLIHAGQPEHVILLYEALAIAAWRPRMIIGAGSGYGMSAIGDALGHRIEHTMVVDAPLYDKPAQAILRAYRDRYATPPHSSISLTTYVGTMLVITALDQGRSLGAALTALKRKRGALANGWGVDFDADGQNRASFATLQQWRSGALVTIDPSIEGAKAPRTSL</sequence>
<dbReference type="InterPro" id="IPR028081">
    <property type="entry name" value="Leu-bd"/>
</dbReference>
<evidence type="ECO:0000256" key="1">
    <source>
        <dbReference type="ARBA" id="ARBA00010062"/>
    </source>
</evidence>
<keyword evidence="6" id="KW-1185">Reference proteome</keyword>
<proteinExistence type="inferred from homology"/>
<dbReference type="Proteomes" id="UP001279553">
    <property type="component" value="Unassembled WGS sequence"/>
</dbReference>
<keyword evidence="3" id="KW-0029">Amino-acid transport</keyword>
<dbReference type="PROSITE" id="PS51318">
    <property type="entry name" value="TAT"/>
    <property type="match status" value="1"/>
</dbReference>
<dbReference type="EMBL" id="JAWXYB010000018">
    <property type="protein sequence ID" value="MDX5932022.1"/>
    <property type="molecule type" value="Genomic_DNA"/>
</dbReference>